<evidence type="ECO:0000259" key="2">
    <source>
        <dbReference type="Pfam" id="PF01609"/>
    </source>
</evidence>
<feature type="domain" description="Transposase IS4-like" evidence="2">
    <location>
        <begin position="12"/>
        <end position="146"/>
    </location>
</feature>
<dbReference type="EMBL" id="BAHD01000144">
    <property type="protein sequence ID" value="GAB98389.1"/>
    <property type="molecule type" value="Genomic_DNA"/>
</dbReference>
<organism evidence="3 4">
    <name type="scientific">Kineosphaera limosa NBRC 100340</name>
    <dbReference type="NCBI Taxonomy" id="1184609"/>
    <lineage>
        <taxon>Bacteria</taxon>
        <taxon>Bacillati</taxon>
        <taxon>Actinomycetota</taxon>
        <taxon>Actinomycetes</taxon>
        <taxon>Micrococcales</taxon>
        <taxon>Dermatophilaceae</taxon>
        <taxon>Kineosphaera</taxon>
    </lineage>
</organism>
<dbReference type="eggNOG" id="COG3293">
    <property type="taxonomic scope" value="Bacteria"/>
</dbReference>
<gene>
    <name evidence="3" type="ORF">KILIM_144_00040</name>
</gene>
<evidence type="ECO:0000313" key="3">
    <source>
        <dbReference type="EMBL" id="GAB98389.1"/>
    </source>
</evidence>
<dbReference type="AlphaFoldDB" id="K6XHU3"/>
<comment type="caution">
    <text evidence="3">The sequence shown here is derived from an EMBL/GenBank/DDBJ whole genome shotgun (WGS) entry which is preliminary data.</text>
</comment>
<dbReference type="InterPro" id="IPR002559">
    <property type="entry name" value="Transposase_11"/>
</dbReference>
<feature type="region of interest" description="Disordered" evidence="1">
    <location>
        <begin position="93"/>
        <end position="117"/>
    </location>
</feature>
<dbReference type="STRING" id="1184609.KILIM_144_00040"/>
<dbReference type="PANTHER" id="PTHR30007">
    <property type="entry name" value="PHP DOMAIN PROTEIN"/>
    <property type="match status" value="1"/>
</dbReference>
<dbReference type="GO" id="GO:0004803">
    <property type="term" value="F:transposase activity"/>
    <property type="evidence" value="ECO:0007669"/>
    <property type="project" value="InterPro"/>
</dbReference>
<name>K6XHU3_9MICO</name>
<evidence type="ECO:0000256" key="1">
    <source>
        <dbReference type="SAM" id="MobiDB-lite"/>
    </source>
</evidence>
<dbReference type="PANTHER" id="PTHR30007:SF1">
    <property type="entry name" value="BLR1914 PROTEIN"/>
    <property type="match status" value="1"/>
</dbReference>
<proteinExistence type="predicted"/>
<reference evidence="3 4" key="1">
    <citation type="submission" date="2012-08" db="EMBL/GenBank/DDBJ databases">
        <title>Whole genome shotgun sequence of Kineosphaera limosa NBRC 100340.</title>
        <authorList>
            <person name="Yoshida I."/>
            <person name="Isaki S."/>
            <person name="Hosoyama A."/>
            <person name="Tsuchikane K."/>
            <person name="Katsumata H."/>
            <person name="Ando Y."/>
            <person name="Ohji S."/>
            <person name="Hamada M."/>
            <person name="Tamura T."/>
            <person name="Yamazoe A."/>
            <person name="Yamazaki S."/>
            <person name="Fujita N."/>
        </authorList>
    </citation>
    <scope>NUCLEOTIDE SEQUENCE [LARGE SCALE GENOMIC DNA]</scope>
    <source>
        <strain evidence="3 4">NBRC 100340</strain>
    </source>
</reference>
<dbReference type="Proteomes" id="UP000008366">
    <property type="component" value="Unassembled WGS sequence"/>
</dbReference>
<dbReference type="GO" id="GO:0006313">
    <property type="term" value="P:DNA transposition"/>
    <property type="evidence" value="ECO:0007669"/>
    <property type="project" value="InterPro"/>
</dbReference>
<sequence length="165" mass="18229">MVPGEPPDHALGRSRGGLSTKIHALADQSCTPVLAALTGGQAGDNPMLATLVKALAEGGYDQHYRLLADKAYSHPSTRIFLRGRKIKHTIPERSDQIARRKTKGSKGGRPPGFDSETYKQRNTIERSFSRVKQWRALATRYDKYAVTYLGGFTLGMVILTHRANH</sequence>
<evidence type="ECO:0000313" key="4">
    <source>
        <dbReference type="Proteomes" id="UP000008366"/>
    </source>
</evidence>
<keyword evidence="4" id="KW-1185">Reference proteome</keyword>
<dbReference type="NCBIfam" id="NF033580">
    <property type="entry name" value="transpos_IS5_3"/>
    <property type="match status" value="1"/>
</dbReference>
<dbReference type="GO" id="GO:0003677">
    <property type="term" value="F:DNA binding"/>
    <property type="evidence" value="ECO:0007669"/>
    <property type="project" value="InterPro"/>
</dbReference>
<accession>K6XHU3</accession>
<dbReference type="Pfam" id="PF01609">
    <property type="entry name" value="DDE_Tnp_1"/>
    <property type="match status" value="1"/>
</dbReference>
<protein>
    <submittedName>
        <fullName evidence="3">Putative transposase</fullName>
    </submittedName>
</protein>